<sequence>MSDLVIVANSTGYAFDGKALIKTKQRQLAFFRSKSSALVPVESNASAGIVSSSVVDVAEGSPYGYSAPRRVENIADTTPLPLPAPTPMSYSLQARLAYEGVKNLEDSPQKILSISI</sequence>
<dbReference type="Proteomes" id="UP000641025">
    <property type="component" value="Unassembled WGS sequence"/>
</dbReference>
<proteinExistence type="predicted"/>
<evidence type="ECO:0000313" key="1">
    <source>
        <dbReference type="EMBL" id="MBJ6799021.1"/>
    </source>
</evidence>
<name>A0ABS0YM21_9BACT</name>
<reference evidence="1 2" key="1">
    <citation type="submission" date="2020-12" db="EMBL/GenBank/DDBJ databases">
        <title>Geomonas sp. Red259, isolated from paddy soil.</title>
        <authorList>
            <person name="Xu Z."/>
            <person name="Zhang Z."/>
            <person name="Masuda Y."/>
            <person name="Itoh H."/>
            <person name="Senoo K."/>
        </authorList>
    </citation>
    <scope>NUCLEOTIDE SEQUENCE [LARGE SCALE GENOMIC DNA]</scope>
    <source>
        <strain evidence="1 2">Red259</strain>
    </source>
</reference>
<evidence type="ECO:0000313" key="2">
    <source>
        <dbReference type="Proteomes" id="UP000641025"/>
    </source>
</evidence>
<gene>
    <name evidence="1" type="ORF">JFN90_02595</name>
</gene>
<protein>
    <submittedName>
        <fullName evidence="1">Uncharacterized protein</fullName>
    </submittedName>
</protein>
<accession>A0ABS0YM21</accession>
<keyword evidence="2" id="KW-1185">Reference proteome</keyword>
<dbReference type="RefSeq" id="WP_199393532.1">
    <property type="nucleotide sequence ID" value="NZ_JAEMHK010000001.1"/>
</dbReference>
<dbReference type="EMBL" id="JAEMHK010000001">
    <property type="protein sequence ID" value="MBJ6799021.1"/>
    <property type="molecule type" value="Genomic_DNA"/>
</dbReference>
<comment type="caution">
    <text evidence="1">The sequence shown here is derived from an EMBL/GenBank/DDBJ whole genome shotgun (WGS) entry which is preliminary data.</text>
</comment>
<organism evidence="1 2">
    <name type="scientific">Geomonas propionica</name>
    <dbReference type="NCBI Taxonomy" id="2798582"/>
    <lineage>
        <taxon>Bacteria</taxon>
        <taxon>Pseudomonadati</taxon>
        <taxon>Thermodesulfobacteriota</taxon>
        <taxon>Desulfuromonadia</taxon>
        <taxon>Geobacterales</taxon>
        <taxon>Geobacteraceae</taxon>
        <taxon>Geomonas</taxon>
    </lineage>
</organism>